<evidence type="ECO:0000313" key="2">
    <source>
        <dbReference type="Proteomes" id="UP000559182"/>
    </source>
</evidence>
<dbReference type="InterPro" id="IPR023214">
    <property type="entry name" value="HAD_sf"/>
</dbReference>
<gene>
    <name evidence="1" type="ORF">FHU39_002892</name>
</gene>
<dbReference type="GO" id="GO:0008967">
    <property type="term" value="F:phosphoglycolate phosphatase activity"/>
    <property type="evidence" value="ECO:0007669"/>
    <property type="project" value="UniProtKB-EC"/>
</dbReference>
<dbReference type="EC" id="3.1.3.18" evidence="1"/>
<dbReference type="Proteomes" id="UP000559182">
    <property type="component" value="Unassembled WGS sequence"/>
</dbReference>
<dbReference type="RefSeq" id="WP_221185541.1">
    <property type="nucleotide sequence ID" value="NZ_JACHVQ010000002.1"/>
</dbReference>
<dbReference type="SFLD" id="SFLDG01129">
    <property type="entry name" value="C1.5:_HAD__Beta-PGM__Phosphata"/>
    <property type="match status" value="1"/>
</dbReference>
<dbReference type="SFLD" id="SFLDS00003">
    <property type="entry name" value="Haloacid_Dehalogenase"/>
    <property type="match status" value="1"/>
</dbReference>
<dbReference type="Gene3D" id="1.10.150.240">
    <property type="entry name" value="Putative phosphatase, domain 2"/>
    <property type="match status" value="1"/>
</dbReference>
<comment type="caution">
    <text evidence="1">The sequence shown here is derived from an EMBL/GenBank/DDBJ whole genome shotgun (WGS) entry which is preliminary data.</text>
</comment>
<accession>A0A839NA60</accession>
<dbReference type="InterPro" id="IPR041492">
    <property type="entry name" value="HAD_2"/>
</dbReference>
<reference evidence="1 2" key="1">
    <citation type="submission" date="2020-08" db="EMBL/GenBank/DDBJ databases">
        <title>Sequencing the genomes of 1000 actinobacteria strains.</title>
        <authorList>
            <person name="Klenk H.-P."/>
        </authorList>
    </citation>
    <scope>NUCLEOTIDE SEQUENCE [LARGE SCALE GENOMIC DNA]</scope>
    <source>
        <strain evidence="1 2">DSM 105369</strain>
    </source>
</reference>
<dbReference type="InterPro" id="IPR023198">
    <property type="entry name" value="PGP-like_dom2"/>
</dbReference>
<dbReference type="GO" id="GO:0005829">
    <property type="term" value="C:cytosol"/>
    <property type="evidence" value="ECO:0007669"/>
    <property type="project" value="TreeGrafter"/>
</dbReference>
<proteinExistence type="predicted"/>
<sequence length="206" mass="21241">MYDANRLVVGFDLDMTLVDSRDGIVACMQSALGSRGVTATPEQLWPLIGAPLLDNLAHFLPADQVEAAADDYRADYLVRAIEMTVPLAGARELVQAIHGAGGTVLVVSAKNPPAVTATLEHVGISPDVVVGDLFGHDKSAPLREHGATSYVGDHVGDIQAARAAGVTAVGVTSGPADADALRTAGADLVVDDLCELVPRLAELAAD</sequence>
<dbReference type="EMBL" id="JACHVQ010000002">
    <property type="protein sequence ID" value="MBB2892874.1"/>
    <property type="molecule type" value="Genomic_DNA"/>
</dbReference>
<dbReference type="Gene3D" id="3.40.50.1000">
    <property type="entry name" value="HAD superfamily/HAD-like"/>
    <property type="match status" value="1"/>
</dbReference>
<dbReference type="PANTHER" id="PTHR43434:SF1">
    <property type="entry name" value="PHOSPHOGLYCOLATE PHOSPHATASE"/>
    <property type="match status" value="1"/>
</dbReference>
<protein>
    <submittedName>
        <fullName evidence="1">Phosphoglycolate phosphatase</fullName>
        <ecNumber evidence="1">3.1.3.18</ecNumber>
    </submittedName>
</protein>
<evidence type="ECO:0000313" key="1">
    <source>
        <dbReference type="EMBL" id="MBB2892874.1"/>
    </source>
</evidence>
<dbReference type="AlphaFoldDB" id="A0A839NA60"/>
<dbReference type="Pfam" id="PF13419">
    <property type="entry name" value="HAD_2"/>
    <property type="match status" value="1"/>
</dbReference>
<name>A0A839NA60_9MICO</name>
<keyword evidence="2" id="KW-1185">Reference proteome</keyword>
<dbReference type="PANTHER" id="PTHR43434">
    <property type="entry name" value="PHOSPHOGLYCOLATE PHOSPHATASE"/>
    <property type="match status" value="1"/>
</dbReference>
<dbReference type="InterPro" id="IPR036412">
    <property type="entry name" value="HAD-like_sf"/>
</dbReference>
<dbReference type="GO" id="GO:0006281">
    <property type="term" value="P:DNA repair"/>
    <property type="evidence" value="ECO:0007669"/>
    <property type="project" value="TreeGrafter"/>
</dbReference>
<dbReference type="InterPro" id="IPR050155">
    <property type="entry name" value="HAD-like_hydrolase_sf"/>
</dbReference>
<organism evidence="1 2">
    <name type="scientific">Flexivirga oryzae</name>
    <dbReference type="NCBI Taxonomy" id="1794944"/>
    <lineage>
        <taxon>Bacteria</taxon>
        <taxon>Bacillati</taxon>
        <taxon>Actinomycetota</taxon>
        <taxon>Actinomycetes</taxon>
        <taxon>Micrococcales</taxon>
        <taxon>Dermacoccaceae</taxon>
        <taxon>Flexivirga</taxon>
    </lineage>
</organism>
<keyword evidence="1" id="KW-0378">Hydrolase</keyword>
<dbReference type="SUPFAM" id="SSF56784">
    <property type="entry name" value="HAD-like"/>
    <property type="match status" value="1"/>
</dbReference>